<evidence type="ECO:0000256" key="1">
    <source>
        <dbReference type="SAM" id="Coils"/>
    </source>
</evidence>
<organism evidence="3 4">
    <name type="scientific">Tanacetum coccineum</name>
    <dbReference type="NCBI Taxonomy" id="301880"/>
    <lineage>
        <taxon>Eukaryota</taxon>
        <taxon>Viridiplantae</taxon>
        <taxon>Streptophyta</taxon>
        <taxon>Embryophyta</taxon>
        <taxon>Tracheophyta</taxon>
        <taxon>Spermatophyta</taxon>
        <taxon>Magnoliopsida</taxon>
        <taxon>eudicotyledons</taxon>
        <taxon>Gunneridae</taxon>
        <taxon>Pentapetalae</taxon>
        <taxon>asterids</taxon>
        <taxon>campanulids</taxon>
        <taxon>Asterales</taxon>
        <taxon>Asteraceae</taxon>
        <taxon>Asteroideae</taxon>
        <taxon>Anthemideae</taxon>
        <taxon>Anthemidinae</taxon>
        <taxon>Tanacetum</taxon>
    </lineage>
</organism>
<sequence>MVLPCQRWEARHQVSGLMGITKLTRWSWLSICLIRLKHHTPINIAAHHERFLGKTVNVKGKQPHKPEEEKDFHSNEVRLLKELLKEKTKQVQQMIKDQAKEYYENKAIMQRKEELWQSEKSLLIKDLTDSLKIIDQLKIVQIKFKEQKDEEIRKLKAQLQEEKDKEREVQYSNCLNEARILEEEPLNKAKRSNKPRRSKQKSWERWSTLGEPSGKNGGKILVLQEQFSQNQQDFLDEYLPQWDDQLAIQKHKSEMEWENPFAAKRSENHTLLHLSKNEEKDDDLPYPKFRKFKQLAAQIINKHEEHAFPIAAYDAESSISYQPLPDAIIGPALYPLGKGTTFYEGYGEYHNSQWTLPLAWMESGVMLVLPTDPGLWSVVISRWESITINRLNSQTWSDNKAKLAFVENLLGESENLMWQQWRTAYPRAYSALETIADGPQNITS</sequence>
<dbReference type="EMBL" id="BQNB010013688">
    <property type="protein sequence ID" value="GJT19074.1"/>
    <property type="molecule type" value="Genomic_DNA"/>
</dbReference>
<evidence type="ECO:0000313" key="3">
    <source>
        <dbReference type="EMBL" id="GJT19074.1"/>
    </source>
</evidence>
<gene>
    <name evidence="3" type="ORF">Tco_0877780</name>
</gene>
<evidence type="ECO:0000256" key="2">
    <source>
        <dbReference type="SAM" id="MobiDB-lite"/>
    </source>
</evidence>
<feature type="coiled-coil region" evidence="1">
    <location>
        <begin position="142"/>
        <end position="172"/>
    </location>
</feature>
<keyword evidence="1" id="KW-0175">Coiled coil</keyword>
<accession>A0ABQ5C1U6</accession>
<feature type="region of interest" description="Disordered" evidence="2">
    <location>
        <begin position="186"/>
        <end position="212"/>
    </location>
</feature>
<protein>
    <submittedName>
        <fullName evidence="3">Uncharacterized protein</fullName>
    </submittedName>
</protein>
<comment type="caution">
    <text evidence="3">The sequence shown here is derived from an EMBL/GenBank/DDBJ whole genome shotgun (WGS) entry which is preliminary data.</text>
</comment>
<dbReference type="Proteomes" id="UP001151760">
    <property type="component" value="Unassembled WGS sequence"/>
</dbReference>
<feature type="compositionally biased region" description="Basic residues" evidence="2">
    <location>
        <begin position="188"/>
        <end position="200"/>
    </location>
</feature>
<reference evidence="3" key="2">
    <citation type="submission" date="2022-01" db="EMBL/GenBank/DDBJ databases">
        <authorList>
            <person name="Yamashiro T."/>
            <person name="Shiraishi A."/>
            <person name="Satake H."/>
            <person name="Nakayama K."/>
        </authorList>
    </citation>
    <scope>NUCLEOTIDE SEQUENCE</scope>
</reference>
<evidence type="ECO:0000313" key="4">
    <source>
        <dbReference type="Proteomes" id="UP001151760"/>
    </source>
</evidence>
<name>A0ABQ5C1U6_9ASTR</name>
<keyword evidence="4" id="KW-1185">Reference proteome</keyword>
<feature type="coiled-coil region" evidence="1">
    <location>
        <begin position="70"/>
        <end position="101"/>
    </location>
</feature>
<proteinExistence type="predicted"/>
<reference evidence="3" key="1">
    <citation type="journal article" date="2022" name="Int. J. Mol. Sci.">
        <title>Draft Genome of Tanacetum Coccineum: Genomic Comparison of Closely Related Tanacetum-Family Plants.</title>
        <authorList>
            <person name="Yamashiro T."/>
            <person name="Shiraishi A."/>
            <person name="Nakayama K."/>
            <person name="Satake H."/>
        </authorList>
    </citation>
    <scope>NUCLEOTIDE SEQUENCE</scope>
</reference>